<organism evidence="1 2">
    <name type="scientific">Hyalangium minutum</name>
    <dbReference type="NCBI Taxonomy" id="394096"/>
    <lineage>
        <taxon>Bacteria</taxon>
        <taxon>Pseudomonadati</taxon>
        <taxon>Myxococcota</taxon>
        <taxon>Myxococcia</taxon>
        <taxon>Myxococcales</taxon>
        <taxon>Cystobacterineae</taxon>
        <taxon>Archangiaceae</taxon>
        <taxon>Hyalangium</taxon>
    </lineage>
</organism>
<keyword evidence="2" id="KW-1185">Reference proteome</keyword>
<evidence type="ECO:0000313" key="1">
    <source>
        <dbReference type="EMBL" id="KFE68309.1"/>
    </source>
</evidence>
<dbReference type="EMBL" id="JMCB01000006">
    <property type="protein sequence ID" value="KFE68309.1"/>
    <property type="molecule type" value="Genomic_DNA"/>
</dbReference>
<protein>
    <submittedName>
        <fullName evidence="1">Uncharacterized protein</fullName>
    </submittedName>
</protein>
<gene>
    <name evidence="1" type="ORF">DB31_7546</name>
</gene>
<comment type="caution">
    <text evidence="1">The sequence shown here is derived from an EMBL/GenBank/DDBJ whole genome shotgun (WGS) entry which is preliminary data.</text>
</comment>
<dbReference type="AlphaFoldDB" id="A0A085WKU6"/>
<evidence type="ECO:0000313" key="2">
    <source>
        <dbReference type="Proteomes" id="UP000028725"/>
    </source>
</evidence>
<proteinExistence type="predicted"/>
<reference evidence="1 2" key="1">
    <citation type="submission" date="2014-04" db="EMBL/GenBank/DDBJ databases">
        <title>Genome assembly of Hyalangium minutum DSM 14724.</title>
        <authorList>
            <person name="Sharma G."/>
            <person name="Subramanian S."/>
        </authorList>
    </citation>
    <scope>NUCLEOTIDE SEQUENCE [LARGE SCALE GENOMIC DNA]</scope>
    <source>
        <strain evidence="1 2">DSM 14724</strain>
    </source>
</reference>
<dbReference type="Proteomes" id="UP000028725">
    <property type="component" value="Unassembled WGS sequence"/>
</dbReference>
<accession>A0A085WKU6</accession>
<sequence length="50" mass="5658">MTAAYLDSVWKSGSRARGPGVDLIRGLLPQWDFQEGHEERPWQTQISPCS</sequence>
<dbReference type="STRING" id="394096.DB31_7546"/>
<name>A0A085WKU6_9BACT</name>